<name>A0ACC1HTU5_9FUNG</name>
<organism evidence="1 2">
    <name type="scientific">Spiromyces aspiralis</name>
    <dbReference type="NCBI Taxonomy" id="68401"/>
    <lineage>
        <taxon>Eukaryota</taxon>
        <taxon>Fungi</taxon>
        <taxon>Fungi incertae sedis</taxon>
        <taxon>Zoopagomycota</taxon>
        <taxon>Kickxellomycotina</taxon>
        <taxon>Kickxellomycetes</taxon>
        <taxon>Kickxellales</taxon>
        <taxon>Kickxellaceae</taxon>
        <taxon>Spiromyces</taxon>
    </lineage>
</organism>
<gene>
    <name evidence="1" type="primary">SAMHD1</name>
    <name evidence="1" type="ORF">EV182_003379</name>
</gene>
<keyword evidence="2" id="KW-1185">Reference proteome</keyword>
<evidence type="ECO:0000313" key="2">
    <source>
        <dbReference type="Proteomes" id="UP001145114"/>
    </source>
</evidence>
<comment type="caution">
    <text evidence="1">The sequence shown here is derived from an EMBL/GenBank/DDBJ whole genome shotgun (WGS) entry which is preliminary data.</text>
</comment>
<dbReference type="EMBL" id="JAMZIH010000866">
    <property type="protein sequence ID" value="KAJ1678775.1"/>
    <property type="molecule type" value="Genomic_DNA"/>
</dbReference>
<proteinExistence type="predicted"/>
<dbReference type="Proteomes" id="UP001145114">
    <property type="component" value="Unassembled WGS sequence"/>
</dbReference>
<accession>A0ACC1HTU5</accession>
<sequence>MGVPMSEHNDNQRHHPYGNSHAQIRTLGNPSFSSLSLDNAFDDECKYFNDPVHASIDKGYIKMMPYAVDIIDTPHFQRLRELKQLGSSYYVFPGASHNRFEHCLGVSHLARQMVQQLCEKQPELEIDERDVRCITLAGLCHDL</sequence>
<protein>
    <submittedName>
        <fullName evidence="1">SAM domain and HD</fullName>
    </submittedName>
</protein>
<reference evidence="1" key="1">
    <citation type="submission" date="2022-06" db="EMBL/GenBank/DDBJ databases">
        <title>Phylogenomic reconstructions and comparative analyses of Kickxellomycotina fungi.</title>
        <authorList>
            <person name="Reynolds N.K."/>
            <person name="Stajich J.E."/>
            <person name="Barry K."/>
            <person name="Grigoriev I.V."/>
            <person name="Crous P."/>
            <person name="Smith M.E."/>
        </authorList>
    </citation>
    <scope>NUCLEOTIDE SEQUENCE</scope>
    <source>
        <strain evidence="1">RSA 2271</strain>
    </source>
</reference>
<feature type="non-terminal residue" evidence="1">
    <location>
        <position position="143"/>
    </location>
</feature>
<evidence type="ECO:0000313" key="1">
    <source>
        <dbReference type="EMBL" id="KAJ1678775.1"/>
    </source>
</evidence>